<evidence type="ECO:0000313" key="4">
    <source>
        <dbReference type="EMBL" id="AFG52373.1"/>
    </source>
</evidence>
<dbReference type="EMBL" id="FJ094695">
    <property type="protein sequence ID" value="AFG52369.1"/>
    <property type="molecule type" value="Genomic_DNA"/>
</dbReference>
<sequence>VGKIKGGKFILFLLLFSCFNTIPHICFISNLPVYKIIITLVAAVHCMVFQ</sequence>
<evidence type="ECO:0000313" key="8">
    <source>
        <dbReference type="EMBL" id="AFG52377.1"/>
    </source>
</evidence>
<evidence type="ECO:0000313" key="6">
    <source>
        <dbReference type="EMBL" id="AFG52375.1"/>
    </source>
</evidence>
<name>H9VRI2_PINTA</name>
<evidence type="ECO:0000313" key="5">
    <source>
        <dbReference type="EMBL" id="AFG52374.1"/>
    </source>
</evidence>
<protein>
    <submittedName>
        <fullName evidence="6">Uncharacterized protein</fullName>
    </submittedName>
</protein>
<dbReference type="EMBL" id="FJ094694">
    <property type="protein sequence ID" value="AFG52376.1"/>
    <property type="molecule type" value="Genomic_DNA"/>
</dbReference>
<organism evidence="6">
    <name type="scientific">Pinus taeda</name>
    <name type="common">Loblolly pine</name>
    <dbReference type="NCBI Taxonomy" id="3352"/>
    <lineage>
        <taxon>Eukaryota</taxon>
        <taxon>Viridiplantae</taxon>
        <taxon>Streptophyta</taxon>
        <taxon>Embryophyta</taxon>
        <taxon>Tracheophyta</taxon>
        <taxon>Spermatophyta</taxon>
        <taxon>Pinopsida</taxon>
        <taxon>Pinidae</taxon>
        <taxon>Conifers I</taxon>
        <taxon>Pinales</taxon>
        <taxon>Pinaceae</taxon>
        <taxon>Pinus</taxon>
        <taxon>Pinus subgen. Pinus</taxon>
    </lineage>
</organism>
<dbReference type="EMBL" id="FJ094696">
    <property type="protein sequence ID" value="AFG52375.1"/>
    <property type="molecule type" value="Genomic_DNA"/>
</dbReference>
<dbReference type="AlphaFoldDB" id="H9VRI2"/>
<dbReference type="EMBL" id="FJ094700">
    <property type="protein sequence ID" value="AFG52373.1"/>
    <property type="molecule type" value="Genomic_DNA"/>
</dbReference>
<proteinExistence type="predicted"/>
<dbReference type="EMBL" id="FJ094692">
    <property type="protein sequence ID" value="AFG52372.1"/>
    <property type="molecule type" value="Genomic_DNA"/>
</dbReference>
<dbReference type="EMBL" id="FJ094701">
    <property type="protein sequence ID" value="AFG52374.1"/>
    <property type="molecule type" value="Genomic_DNA"/>
</dbReference>
<reference evidence="6" key="1">
    <citation type="submission" date="2008-08" db="EMBL/GenBank/DDBJ databases">
        <title>Nucleotide Diversity and Divergence in the Loblolly Pine Gene Space.</title>
        <authorList>
            <person name="Neale D.B."/>
            <person name="Wegrzyn J.L."/>
            <person name="Lee J.M."/>
            <person name="Eckert A.J."/>
            <person name="Liechty J.D."/>
            <person name="Stevens K.A."/>
            <person name="Langley C.H."/>
        </authorList>
    </citation>
    <scope>NUCLEOTIDE SEQUENCE</scope>
    <source>
        <strain evidence="8">2197</strain>
        <strain evidence="7">2199</strain>
        <strain evidence="6">2200</strain>
        <strain evidence="5">2201</strain>
        <strain evidence="4">2202</strain>
        <strain evidence="3">2203</strain>
        <strain evidence="1">2207</strain>
        <strain evidence="2">2208</strain>
        <tissue evidence="6">Megagametophyte</tissue>
    </source>
</reference>
<evidence type="ECO:0000313" key="3">
    <source>
        <dbReference type="EMBL" id="AFG52372.1"/>
    </source>
</evidence>
<dbReference type="EMBL" id="FJ094703">
    <property type="protein sequence ID" value="AFG52377.1"/>
    <property type="molecule type" value="Genomic_DNA"/>
</dbReference>
<evidence type="ECO:0000313" key="7">
    <source>
        <dbReference type="EMBL" id="AFG52376.1"/>
    </source>
</evidence>
<dbReference type="EMBL" id="FJ094693">
    <property type="protein sequence ID" value="AFG52370.1"/>
    <property type="molecule type" value="Genomic_DNA"/>
</dbReference>
<accession>H9VRI2</accession>
<evidence type="ECO:0000313" key="1">
    <source>
        <dbReference type="EMBL" id="AFG52369.1"/>
    </source>
</evidence>
<gene>
    <name evidence="6" type="ORF">2_3752_01</name>
</gene>
<evidence type="ECO:0000313" key="2">
    <source>
        <dbReference type="EMBL" id="AFG52370.1"/>
    </source>
</evidence>
<feature type="non-terminal residue" evidence="6">
    <location>
        <position position="1"/>
    </location>
</feature>